<reference evidence="3" key="1">
    <citation type="submission" date="2016-06" db="EMBL/GenBank/DDBJ databases">
        <title>Parallel loss of symbiosis genes in relatives of nitrogen-fixing non-legume Parasponia.</title>
        <authorList>
            <person name="Van Velzen R."/>
            <person name="Holmer R."/>
            <person name="Bu F."/>
            <person name="Rutten L."/>
            <person name="Van Zeijl A."/>
            <person name="Liu W."/>
            <person name="Santuari L."/>
            <person name="Cao Q."/>
            <person name="Sharma T."/>
            <person name="Shen D."/>
            <person name="Roswanjaya Y."/>
            <person name="Wardhani T."/>
            <person name="Kalhor M.S."/>
            <person name="Jansen J."/>
            <person name="Van den Hoogen J."/>
            <person name="Gungor B."/>
            <person name="Hartog M."/>
            <person name="Hontelez J."/>
            <person name="Verver J."/>
            <person name="Yang W.-C."/>
            <person name="Schijlen E."/>
            <person name="Repin R."/>
            <person name="Schilthuizen M."/>
            <person name="Schranz E."/>
            <person name="Heidstra R."/>
            <person name="Miyata K."/>
            <person name="Fedorova E."/>
            <person name="Kohlen W."/>
            <person name="Bisseling T."/>
            <person name="Smit S."/>
            <person name="Geurts R."/>
        </authorList>
    </citation>
    <scope>NUCLEOTIDE SEQUENCE [LARGE SCALE GENOMIC DNA]</scope>
    <source>
        <strain evidence="3">cv. WU1-14</strain>
    </source>
</reference>
<evidence type="ECO:0000313" key="3">
    <source>
        <dbReference type="Proteomes" id="UP000237105"/>
    </source>
</evidence>
<evidence type="ECO:0000256" key="1">
    <source>
        <dbReference type="SAM" id="MobiDB-lite"/>
    </source>
</evidence>
<organism evidence="2 3">
    <name type="scientific">Parasponia andersonii</name>
    <name type="common">Sponia andersonii</name>
    <dbReference type="NCBI Taxonomy" id="3476"/>
    <lineage>
        <taxon>Eukaryota</taxon>
        <taxon>Viridiplantae</taxon>
        <taxon>Streptophyta</taxon>
        <taxon>Embryophyta</taxon>
        <taxon>Tracheophyta</taxon>
        <taxon>Spermatophyta</taxon>
        <taxon>Magnoliopsida</taxon>
        <taxon>eudicotyledons</taxon>
        <taxon>Gunneridae</taxon>
        <taxon>Pentapetalae</taxon>
        <taxon>rosids</taxon>
        <taxon>fabids</taxon>
        <taxon>Rosales</taxon>
        <taxon>Cannabaceae</taxon>
        <taxon>Parasponia</taxon>
    </lineage>
</organism>
<keyword evidence="3" id="KW-1185">Reference proteome</keyword>
<evidence type="ECO:0000313" key="2">
    <source>
        <dbReference type="EMBL" id="PON64762.1"/>
    </source>
</evidence>
<protein>
    <submittedName>
        <fullName evidence="2">Uncharacterized protein</fullName>
    </submittedName>
</protein>
<feature type="compositionally biased region" description="Basic and acidic residues" evidence="1">
    <location>
        <begin position="41"/>
        <end position="69"/>
    </location>
</feature>
<feature type="region of interest" description="Disordered" evidence="1">
    <location>
        <begin position="41"/>
        <end position="76"/>
    </location>
</feature>
<proteinExistence type="predicted"/>
<dbReference type="AlphaFoldDB" id="A0A2P5CUN4"/>
<accession>A0A2P5CUN4</accession>
<name>A0A2P5CUN4_PARAD</name>
<sequence length="76" mass="8676">MEDMREDDNPIFPVQFREKMDSESVADIIEKGIQAAVGIGDHKEQEMENKDANDDEFVTHEKRGEKAQGERIPATE</sequence>
<comment type="caution">
    <text evidence="2">The sequence shown here is derived from an EMBL/GenBank/DDBJ whole genome shotgun (WGS) entry which is preliminary data.</text>
</comment>
<gene>
    <name evidence="2" type="ORF">PanWU01x14_122370</name>
</gene>
<dbReference type="Proteomes" id="UP000237105">
    <property type="component" value="Unassembled WGS sequence"/>
</dbReference>
<dbReference type="EMBL" id="JXTB01000093">
    <property type="protein sequence ID" value="PON64762.1"/>
    <property type="molecule type" value="Genomic_DNA"/>
</dbReference>